<sequence length="180" mass="20226">MDRFYSPSSPEAQSFRRIETDLFWDSEHGSFTETLMGLCAAYMSLSRFIGGQDLYITPRNRSELFYTLRSYMYDALHNLIAHSRSALRTGGYTRACEIASKSIAAMLATAENTAYLLALHSPTRTTTRAKSTERQASEASQLNTVMFVTLYVADRISERASGSKLPNQAHTSFSHQITRV</sequence>
<comment type="caution">
    <text evidence="1">The sequence shown here is derived from an EMBL/GenBank/DDBJ whole genome shotgun (WGS) entry which is preliminary data.</text>
</comment>
<name>A0AAV5A385_9AGAM</name>
<proteinExistence type="predicted"/>
<keyword evidence="2" id="KW-1185">Reference proteome</keyword>
<gene>
    <name evidence="1" type="ORF">Clacol_001662</name>
</gene>
<dbReference type="AlphaFoldDB" id="A0AAV5A385"/>
<organism evidence="1 2">
    <name type="scientific">Clathrus columnatus</name>
    <dbReference type="NCBI Taxonomy" id="1419009"/>
    <lineage>
        <taxon>Eukaryota</taxon>
        <taxon>Fungi</taxon>
        <taxon>Dikarya</taxon>
        <taxon>Basidiomycota</taxon>
        <taxon>Agaricomycotina</taxon>
        <taxon>Agaricomycetes</taxon>
        <taxon>Phallomycetidae</taxon>
        <taxon>Phallales</taxon>
        <taxon>Clathraceae</taxon>
        <taxon>Clathrus</taxon>
    </lineage>
</organism>
<accession>A0AAV5A385</accession>
<dbReference type="Proteomes" id="UP001050691">
    <property type="component" value="Unassembled WGS sequence"/>
</dbReference>
<evidence type="ECO:0000313" key="2">
    <source>
        <dbReference type="Proteomes" id="UP001050691"/>
    </source>
</evidence>
<protein>
    <submittedName>
        <fullName evidence="1">Uncharacterized protein</fullName>
    </submittedName>
</protein>
<evidence type="ECO:0000313" key="1">
    <source>
        <dbReference type="EMBL" id="GJJ07460.1"/>
    </source>
</evidence>
<dbReference type="EMBL" id="BPWL01000002">
    <property type="protein sequence ID" value="GJJ07460.1"/>
    <property type="molecule type" value="Genomic_DNA"/>
</dbReference>
<reference evidence="1" key="1">
    <citation type="submission" date="2021-10" db="EMBL/GenBank/DDBJ databases">
        <title>De novo Genome Assembly of Clathrus columnatus (Basidiomycota, Fungi) Using Illumina and Nanopore Sequence Data.</title>
        <authorList>
            <person name="Ogiso-Tanaka E."/>
            <person name="Itagaki H."/>
            <person name="Hosoya T."/>
            <person name="Hosaka K."/>
        </authorList>
    </citation>
    <scope>NUCLEOTIDE SEQUENCE</scope>
    <source>
        <strain evidence="1">MO-923</strain>
    </source>
</reference>